<keyword evidence="1" id="KW-0812">Transmembrane</keyword>
<evidence type="ECO:0000256" key="1">
    <source>
        <dbReference type="SAM" id="Phobius"/>
    </source>
</evidence>
<organism evidence="2 3">
    <name type="scientific">candidate division WWE3 bacterium RIFCSPLOWO2_12_FULL_36_10</name>
    <dbReference type="NCBI Taxonomy" id="1802630"/>
    <lineage>
        <taxon>Bacteria</taxon>
        <taxon>Katanobacteria</taxon>
    </lineage>
</organism>
<name>A0A1F4VKG1_UNCKA</name>
<dbReference type="EMBL" id="MEVN01000008">
    <property type="protein sequence ID" value="OGC57639.1"/>
    <property type="molecule type" value="Genomic_DNA"/>
</dbReference>
<sequence length="83" mass="9674">MSDKHALHYLLLLLGLSIFGFFFVYFRYDQMIQIMISALASIFYVGWGITHHALEGRLTKLIAFEYILFGSLTFLLVFTVLYL</sequence>
<dbReference type="AlphaFoldDB" id="A0A1F4VKG1"/>
<evidence type="ECO:0000313" key="2">
    <source>
        <dbReference type="EMBL" id="OGC57639.1"/>
    </source>
</evidence>
<protein>
    <submittedName>
        <fullName evidence="2">Uncharacterized protein</fullName>
    </submittedName>
</protein>
<evidence type="ECO:0000313" key="3">
    <source>
        <dbReference type="Proteomes" id="UP000177763"/>
    </source>
</evidence>
<feature type="transmembrane region" description="Helical" evidence="1">
    <location>
        <begin position="7"/>
        <end position="26"/>
    </location>
</feature>
<gene>
    <name evidence="2" type="ORF">A3H26_02910</name>
</gene>
<keyword evidence="1" id="KW-1133">Transmembrane helix</keyword>
<dbReference type="Proteomes" id="UP000177763">
    <property type="component" value="Unassembled WGS sequence"/>
</dbReference>
<comment type="caution">
    <text evidence="2">The sequence shown here is derived from an EMBL/GenBank/DDBJ whole genome shotgun (WGS) entry which is preliminary data.</text>
</comment>
<dbReference type="STRING" id="1802630.A3H26_02910"/>
<feature type="transmembrane region" description="Helical" evidence="1">
    <location>
        <begin position="61"/>
        <end position="82"/>
    </location>
</feature>
<feature type="transmembrane region" description="Helical" evidence="1">
    <location>
        <begin position="32"/>
        <end position="49"/>
    </location>
</feature>
<reference evidence="2 3" key="1">
    <citation type="journal article" date="2016" name="Nat. Commun.">
        <title>Thousands of microbial genomes shed light on interconnected biogeochemical processes in an aquifer system.</title>
        <authorList>
            <person name="Anantharaman K."/>
            <person name="Brown C.T."/>
            <person name="Hug L.A."/>
            <person name="Sharon I."/>
            <person name="Castelle C.J."/>
            <person name="Probst A.J."/>
            <person name="Thomas B.C."/>
            <person name="Singh A."/>
            <person name="Wilkins M.J."/>
            <person name="Karaoz U."/>
            <person name="Brodie E.L."/>
            <person name="Williams K.H."/>
            <person name="Hubbard S.S."/>
            <person name="Banfield J.F."/>
        </authorList>
    </citation>
    <scope>NUCLEOTIDE SEQUENCE [LARGE SCALE GENOMIC DNA]</scope>
</reference>
<proteinExistence type="predicted"/>
<keyword evidence="1" id="KW-0472">Membrane</keyword>
<accession>A0A1F4VKG1</accession>